<sequence length="39" mass="4657">MGNAPMERKKVWLIVNMEKKRPSLMPIIFLLLYLSCWCC</sequence>
<dbReference type="AlphaFoldDB" id="A0A0E9QE17"/>
<evidence type="ECO:0000313" key="1">
    <source>
        <dbReference type="EMBL" id="JAH15034.1"/>
    </source>
</evidence>
<proteinExistence type="predicted"/>
<name>A0A0E9QE17_ANGAN</name>
<dbReference type="EMBL" id="GBXM01093543">
    <property type="protein sequence ID" value="JAH15034.1"/>
    <property type="molecule type" value="Transcribed_RNA"/>
</dbReference>
<accession>A0A0E9QE17</accession>
<organism evidence="1">
    <name type="scientific">Anguilla anguilla</name>
    <name type="common">European freshwater eel</name>
    <name type="synonym">Muraena anguilla</name>
    <dbReference type="NCBI Taxonomy" id="7936"/>
    <lineage>
        <taxon>Eukaryota</taxon>
        <taxon>Metazoa</taxon>
        <taxon>Chordata</taxon>
        <taxon>Craniata</taxon>
        <taxon>Vertebrata</taxon>
        <taxon>Euteleostomi</taxon>
        <taxon>Actinopterygii</taxon>
        <taxon>Neopterygii</taxon>
        <taxon>Teleostei</taxon>
        <taxon>Anguilliformes</taxon>
        <taxon>Anguillidae</taxon>
        <taxon>Anguilla</taxon>
    </lineage>
</organism>
<protein>
    <submittedName>
        <fullName evidence="1">Uncharacterized protein</fullName>
    </submittedName>
</protein>
<reference evidence="1" key="2">
    <citation type="journal article" date="2015" name="Fish Shellfish Immunol.">
        <title>Early steps in the European eel (Anguilla anguilla)-Vibrio vulnificus interaction in the gills: Role of the RtxA13 toxin.</title>
        <authorList>
            <person name="Callol A."/>
            <person name="Pajuelo D."/>
            <person name="Ebbesson L."/>
            <person name="Teles M."/>
            <person name="MacKenzie S."/>
            <person name="Amaro C."/>
        </authorList>
    </citation>
    <scope>NUCLEOTIDE SEQUENCE</scope>
</reference>
<reference evidence="1" key="1">
    <citation type="submission" date="2014-11" db="EMBL/GenBank/DDBJ databases">
        <authorList>
            <person name="Amaro Gonzalez C."/>
        </authorList>
    </citation>
    <scope>NUCLEOTIDE SEQUENCE</scope>
</reference>